<dbReference type="EMBL" id="MU273834">
    <property type="protein sequence ID" value="KAI0027823.1"/>
    <property type="molecule type" value="Genomic_DNA"/>
</dbReference>
<name>A0ACB8Q7P5_9AGAM</name>
<organism evidence="1 2">
    <name type="scientific">Vararia minispora EC-137</name>
    <dbReference type="NCBI Taxonomy" id="1314806"/>
    <lineage>
        <taxon>Eukaryota</taxon>
        <taxon>Fungi</taxon>
        <taxon>Dikarya</taxon>
        <taxon>Basidiomycota</taxon>
        <taxon>Agaricomycotina</taxon>
        <taxon>Agaricomycetes</taxon>
        <taxon>Russulales</taxon>
        <taxon>Lachnocladiaceae</taxon>
        <taxon>Vararia</taxon>
    </lineage>
</organism>
<dbReference type="Proteomes" id="UP000814128">
    <property type="component" value="Unassembled WGS sequence"/>
</dbReference>
<keyword evidence="2" id="KW-1185">Reference proteome</keyword>
<accession>A0ACB8Q7P5</accession>
<evidence type="ECO:0000313" key="1">
    <source>
        <dbReference type="EMBL" id="KAI0027823.1"/>
    </source>
</evidence>
<gene>
    <name evidence="1" type="ORF">K488DRAFT_74251</name>
</gene>
<evidence type="ECO:0000313" key="2">
    <source>
        <dbReference type="Proteomes" id="UP000814128"/>
    </source>
</evidence>
<comment type="caution">
    <text evidence="1">The sequence shown here is derived from an EMBL/GenBank/DDBJ whole genome shotgun (WGS) entry which is preliminary data.</text>
</comment>
<reference evidence="1" key="1">
    <citation type="submission" date="2021-02" db="EMBL/GenBank/DDBJ databases">
        <authorList>
            <consortium name="DOE Joint Genome Institute"/>
            <person name="Ahrendt S."/>
            <person name="Looney B.P."/>
            <person name="Miyauchi S."/>
            <person name="Morin E."/>
            <person name="Drula E."/>
            <person name="Courty P.E."/>
            <person name="Chicoki N."/>
            <person name="Fauchery L."/>
            <person name="Kohler A."/>
            <person name="Kuo A."/>
            <person name="Labutti K."/>
            <person name="Pangilinan J."/>
            <person name="Lipzen A."/>
            <person name="Riley R."/>
            <person name="Andreopoulos W."/>
            <person name="He G."/>
            <person name="Johnson J."/>
            <person name="Barry K.W."/>
            <person name="Grigoriev I.V."/>
            <person name="Nagy L."/>
            <person name="Hibbett D."/>
            <person name="Henrissat B."/>
            <person name="Matheny P.B."/>
            <person name="Labbe J."/>
            <person name="Martin F."/>
        </authorList>
    </citation>
    <scope>NUCLEOTIDE SEQUENCE</scope>
    <source>
        <strain evidence="1">EC-137</strain>
    </source>
</reference>
<reference evidence="1" key="2">
    <citation type="journal article" date="2022" name="New Phytol.">
        <title>Evolutionary transition to the ectomycorrhizal habit in the genomes of a hyperdiverse lineage of mushroom-forming fungi.</title>
        <authorList>
            <person name="Looney B."/>
            <person name="Miyauchi S."/>
            <person name="Morin E."/>
            <person name="Drula E."/>
            <person name="Courty P.E."/>
            <person name="Kohler A."/>
            <person name="Kuo A."/>
            <person name="LaButti K."/>
            <person name="Pangilinan J."/>
            <person name="Lipzen A."/>
            <person name="Riley R."/>
            <person name="Andreopoulos W."/>
            <person name="He G."/>
            <person name="Johnson J."/>
            <person name="Nolan M."/>
            <person name="Tritt A."/>
            <person name="Barry K.W."/>
            <person name="Grigoriev I.V."/>
            <person name="Nagy L.G."/>
            <person name="Hibbett D."/>
            <person name="Henrissat B."/>
            <person name="Matheny P.B."/>
            <person name="Labbe J."/>
            <person name="Martin F.M."/>
        </authorList>
    </citation>
    <scope>NUCLEOTIDE SEQUENCE</scope>
    <source>
        <strain evidence="1">EC-137</strain>
    </source>
</reference>
<proteinExistence type="predicted"/>
<sequence>MKFSTSLFIAAAVAAATSASALPTKRQNSGCQEATSILGNPNYDSPWTSPLVTHCINSLGNHAGYVNPWANRICVAAAISASPGILRNALSCRASDVPVQADLPNMPFSVYESITGSTSDKVFITQQNLIDLVYSSIQLENESGTPVWPISAEDVIGYITLIFDWTATGSTIPYYFDGGSRTRRRSRTTWKMLLCSPLPSLIRAIRAELIVWR</sequence>
<protein>
    <submittedName>
        <fullName evidence="1">Uncharacterized protein</fullName>
    </submittedName>
</protein>